<dbReference type="NCBIfam" id="TIGR04247">
    <property type="entry name" value="NosD_copper_fam"/>
    <property type="match status" value="1"/>
</dbReference>
<evidence type="ECO:0000256" key="3">
    <source>
        <dbReference type="ARBA" id="ARBA00022786"/>
    </source>
</evidence>
<dbReference type="RefSeq" id="WP_373288230.1">
    <property type="nucleotide sequence ID" value="NZ_BMNN01000005.1"/>
</dbReference>
<evidence type="ECO:0000256" key="4">
    <source>
        <dbReference type="SAM" id="SignalP"/>
    </source>
</evidence>
<feature type="chain" id="PRO_5046612785" evidence="4">
    <location>
        <begin position="27"/>
        <end position="433"/>
    </location>
</feature>
<keyword evidence="2" id="KW-0677">Repeat</keyword>
<feature type="signal peptide" evidence="4">
    <location>
        <begin position="1"/>
        <end position="26"/>
    </location>
</feature>
<dbReference type="PANTHER" id="PTHR22990">
    <property type="entry name" value="F-BOX ONLY PROTEIN"/>
    <property type="match status" value="1"/>
</dbReference>
<name>A0ABQ2CRI0_9GAMM</name>
<keyword evidence="3" id="KW-0833">Ubl conjugation pathway</keyword>
<dbReference type="NCBIfam" id="TIGR03804">
    <property type="entry name" value="para_beta_helix"/>
    <property type="match status" value="3"/>
</dbReference>
<dbReference type="SMART" id="SM00722">
    <property type="entry name" value="CASH"/>
    <property type="match status" value="2"/>
</dbReference>
<feature type="domain" description="Carbohydrate-binding/sugar hydrolysis" evidence="5">
    <location>
        <begin position="37"/>
        <end position="185"/>
    </location>
</feature>
<evidence type="ECO:0000313" key="6">
    <source>
        <dbReference type="EMBL" id="GGJ05995.1"/>
    </source>
</evidence>
<dbReference type="PANTHER" id="PTHR22990:SF15">
    <property type="entry name" value="F-BOX ONLY PROTEIN 10"/>
    <property type="match status" value="1"/>
</dbReference>
<sequence>MFTHQARRRRLAATMLLCGLSATIHASPQTIDSLPLRADGNTMILPAGDYSGQFLLDEPVHLRCEPGAVLDSAGKGSLLTIRAADVTIEGCTLRNWGANLTDMNAGIFVEPSATGVTLRNNDLSGPSFGIWSDGTRHLTVEGNQVEGDRNYRSQDRGNGIHLINTNEARVVDNQVRHVRDGIYLGNSNNNLIEGNLMEDLRFGIHYMFSQSNRVIGNTTRRTRTGYALMQSRMLTVENNRSEDDRNYGILMNFITYSTITNNFVSNVQRGQTGDDSMIKGGEGKALFIYNSLFNTIEHNHFERSNLGIHLTAGSENNKISHNAFVGNEQQVKYVATRTQEWSVDGRGNFWSDYLGWDRNDDGLGDVPYEPNDNVDRLLWMYPQVRLLMNSPAIQVLRWVQRAFPVMKMQGVQDSHPLMQLPTTHLIQPTQEAN</sequence>
<evidence type="ECO:0000313" key="7">
    <source>
        <dbReference type="Proteomes" id="UP000633263"/>
    </source>
</evidence>
<reference evidence="7" key="1">
    <citation type="journal article" date="2019" name="Int. J. Syst. Evol. Microbiol.">
        <title>The Global Catalogue of Microorganisms (GCM) 10K type strain sequencing project: providing services to taxonomists for standard genome sequencing and annotation.</title>
        <authorList>
            <consortium name="The Broad Institute Genomics Platform"/>
            <consortium name="The Broad Institute Genome Sequencing Center for Infectious Disease"/>
            <person name="Wu L."/>
            <person name="Ma J."/>
        </authorList>
    </citation>
    <scope>NUCLEOTIDE SEQUENCE [LARGE SCALE GENOMIC DNA]</scope>
    <source>
        <strain evidence="7">JCM 11590</strain>
    </source>
</reference>
<dbReference type="SMART" id="SM00710">
    <property type="entry name" value="PbH1"/>
    <property type="match status" value="8"/>
</dbReference>
<evidence type="ECO:0000259" key="5">
    <source>
        <dbReference type="SMART" id="SM00722"/>
    </source>
</evidence>
<dbReference type="Proteomes" id="UP000633263">
    <property type="component" value="Unassembled WGS sequence"/>
</dbReference>
<dbReference type="InterPro" id="IPR007742">
    <property type="entry name" value="NosD_dom"/>
</dbReference>
<protein>
    <submittedName>
        <fullName evidence="6">Copper-binding periplasmic protein</fullName>
    </submittedName>
</protein>
<organism evidence="6 7">
    <name type="scientific">Halopseudomonas pertucinogena</name>
    <dbReference type="NCBI Taxonomy" id="86175"/>
    <lineage>
        <taxon>Bacteria</taxon>
        <taxon>Pseudomonadati</taxon>
        <taxon>Pseudomonadota</taxon>
        <taxon>Gammaproteobacteria</taxon>
        <taxon>Pseudomonadales</taxon>
        <taxon>Pseudomonadaceae</taxon>
        <taxon>Halopseudomonas</taxon>
    </lineage>
</organism>
<dbReference type="Pfam" id="PF05048">
    <property type="entry name" value="NosD"/>
    <property type="match status" value="1"/>
</dbReference>
<dbReference type="InterPro" id="IPR011050">
    <property type="entry name" value="Pectin_lyase_fold/virulence"/>
</dbReference>
<proteinExistence type="predicted"/>
<comment type="caution">
    <text evidence="6">The sequence shown here is derived from an EMBL/GenBank/DDBJ whole genome shotgun (WGS) entry which is preliminary data.</text>
</comment>
<dbReference type="EMBL" id="BMNN01000005">
    <property type="protein sequence ID" value="GGJ05995.1"/>
    <property type="molecule type" value="Genomic_DNA"/>
</dbReference>
<feature type="domain" description="Carbohydrate-binding/sugar hydrolysis" evidence="5">
    <location>
        <begin position="191"/>
        <end position="366"/>
    </location>
</feature>
<dbReference type="InterPro" id="IPR006633">
    <property type="entry name" value="Carb-bd_sugar_hydrolysis-dom"/>
</dbReference>
<dbReference type="InterPro" id="IPR012334">
    <property type="entry name" value="Pectin_lyas_fold"/>
</dbReference>
<gene>
    <name evidence="6" type="primary">nosD</name>
    <name evidence="6" type="ORF">GCM10009083_23660</name>
</gene>
<dbReference type="Gene3D" id="2.160.20.10">
    <property type="entry name" value="Single-stranded right-handed beta-helix, Pectin lyase-like"/>
    <property type="match status" value="2"/>
</dbReference>
<dbReference type="InterPro" id="IPR051550">
    <property type="entry name" value="SCF-Subunits/Alg-Epimerases"/>
</dbReference>
<evidence type="ECO:0000256" key="1">
    <source>
        <dbReference type="ARBA" id="ARBA00004906"/>
    </source>
</evidence>
<dbReference type="InterPro" id="IPR026464">
    <property type="entry name" value="NosD_copper_fam"/>
</dbReference>
<dbReference type="InterPro" id="IPR022441">
    <property type="entry name" value="Para_beta_helix_rpt-2"/>
</dbReference>
<keyword evidence="4" id="KW-0732">Signal</keyword>
<keyword evidence="7" id="KW-1185">Reference proteome</keyword>
<dbReference type="SUPFAM" id="SSF51126">
    <property type="entry name" value="Pectin lyase-like"/>
    <property type="match status" value="1"/>
</dbReference>
<evidence type="ECO:0000256" key="2">
    <source>
        <dbReference type="ARBA" id="ARBA00022737"/>
    </source>
</evidence>
<comment type="pathway">
    <text evidence="1">Protein modification; protein ubiquitination.</text>
</comment>
<accession>A0ABQ2CRI0</accession>
<dbReference type="InterPro" id="IPR006626">
    <property type="entry name" value="PbH1"/>
</dbReference>